<evidence type="ECO:0000313" key="3">
    <source>
        <dbReference type="Proteomes" id="UP000054538"/>
    </source>
</evidence>
<accession>A0A0D0D6F7</accession>
<feature type="non-terminal residue" evidence="2">
    <location>
        <position position="328"/>
    </location>
</feature>
<feature type="compositionally biased region" description="Acidic residues" evidence="1">
    <location>
        <begin position="188"/>
        <end position="200"/>
    </location>
</feature>
<evidence type="ECO:0000313" key="2">
    <source>
        <dbReference type="EMBL" id="KIK75729.1"/>
    </source>
</evidence>
<dbReference type="AlphaFoldDB" id="A0A0D0D6F7"/>
<dbReference type="Proteomes" id="UP000054538">
    <property type="component" value="Unassembled WGS sequence"/>
</dbReference>
<organism evidence="2 3">
    <name type="scientific">Paxillus rubicundulus Ve08.2h10</name>
    <dbReference type="NCBI Taxonomy" id="930991"/>
    <lineage>
        <taxon>Eukaryota</taxon>
        <taxon>Fungi</taxon>
        <taxon>Dikarya</taxon>
        <taxon>Basidiomycota</taxon>
        <taxon>Agaricomycotina</taxon>
        <taxon>Agaricomycetes</taxon>
        <taxon>Agaricomycetidae</taxon>
        <taxon>Boletales</taxon>
        <taxon>Paxilineae</taxon>
        <taxon>Paxillaceae</taxon>
        <taxon>Paxillus</taxon>
    </lineage>
</organism>
<feature type="region of interest" description="Disordered" evidence="1">
    <location>
        <begin position="1"/>
        <end position="47"/>
    </location>
</feature>
<feature type="compositionally biased region" description="Polar residues" evidence="1">
    <location>
        <begin position="1"/>
        <end position="15"/>
    </location>
</feature>
<gene>
    <name evidence="2" type="ORF">PAXRUDRAFT_18748</name>
</gene>
<dbReference type="HOGENOM" id="CLU_066687_0_0_1"/>
<dbReference type="InParanoid" id="A0A0D0D6F7"/>
<dbReference type="STRING" id="930991.A0A0D0D6F7"/>
<keyword evidence="3" id="KW-1185">Reference proteome</keyword>
<feature type="region of interest" description="Disordered" evidence="1">
    <location>
        <begin position="155"/>
        <end position="203"/>
    </location>
</feature>
<evidence type="ECO:0000256" key="1">
    <source>
        <dbReference type="SAM" id="MobiDB-lite"/>
    </source>
</evidence>
<reference evidence="3" key="2">
    <citation type="submission" date="2015-01" db="EMBL/GenBank/DDBJ databases">
        <title>Evolutionary Origins and Diversification of the Mycorrhizal Mutualists.</title>
        <authorList>
            <consortium name="DOE Joint Genome Institute"/>
            <consortium name="Mycorrhizal Genomics Consortium"/>
            <person name="Kohler A."/>
            <person name="Kuo A."/>
            <person name="Nagy L.G."/>
            <person name="Floudas D."/>
            <person name="Copeland A."/>
            <person name="Barry K.W."/>
            <person name="Cichocki N."/>
            <person name="Veneault-Fourrey C."/>
            <person name="LaButti K."/>
            <person name="Lindquist E.A."/>
            <person name="Lipzen A."/>
            <person name="Lundell T."/>
            <person name="Morin E."/>
            <person name="Murat C."/>
            <person name="Riley R."/>
            <person name="Ohm R."/>
            <person name="Sun H."/>
            <person name="Tunlid A."/>
            <person name="Henrissat B."/>
            <person name="Grigoriev I.V."/>
            <person name="Hibbett D.S."/>
            <person name="Martin F."/>
        </authorList>
    </citation>
    <scope>NUCLEOTIDE SEQUENCE [LARGE SCALE GENOMIC DNA]</scope>
    <source>
        <strain evidence="3">Ve08.2h10</strain>
    </source>
</reference>
<name>A0A0D0D6F7_9AGAM</name>
<reference evidence="2 3" key="1">
    <citation type="submission" date="2014-04" db="EMBL/GenBank/DDBJ databases">
        <authorList>
            <consortium name="DOE Joint Genome Institute"/>
            <person name="Kuo A."/>
            <person name="Kohler A."/>
            <person name="Jargeat P."/>
            <person name="Nagy L.G."/>
            <person name="Floudas D."/>
            <person name="Copeland A."/>
            <person name="Barry K.W."/>
            <person name="Cichocki N."/>
            <person name="Veneault-Fourrey C."/>
            <person name="LaButti K."/>
            <person name="Lindquist E.A."/>
            <person name="Lipzen A."/>
            <person name="Lundell T."/>
            <person name="Morin E."/>
            <person name="Murat C."/>
            <person name="Sun H."/>
            <person name="Tunlid A."/>
            <person name="Henrissat B."/>
            <person name="Grigoriev I.V."/>
            <person name="Hibbett D.S."/>
            <person name="Martin F."/>
            <person name="Nordberg H.P."/>
            <person name="Cantor M.N."/>
            <person name="Hua S.X."/>
        </authorList>
    </citation>
    <scope>NUCLEOTIDE SEQUENCE [LARGE SCALE GENOMIC DNA]</scope>
    <source>
        <strain evidence="2 3">Ve08.2h10</strain>
    </source>
</reference>
<proteinExistence type="predicted"/>
<sequence>MSSSTTNDLSKWSNEQLHENEDDDDELFEKKSAERRHRTKARKEAEWQMAEEVARRKAEEEAKRKVEVKAQRRAEVEAKACAEEVVRVQSLTSGPLKGKQPRVTVSGTAEVTESVGGLALCYGCSDLGVACEMRAAGSSKARSCDCCRRLRNKCERPGDAQPSWRRKQEEVMSPQARKKKVWMKSPAVEDDEEDAEDCEGEENRDTLAEVLSAMVGEMRNMATDRRRAVVESHAQMERVLGTLEEIQGCLDPEFIPEEPEEGSEENFEEGEVAEAVKESVIFRAAQVNSASPEPTPGQVRLLRFSAFSVSPPSPFLRLRFSALRSPFS</sequence>
<dbReference type="EMBL" id="KN827908">
    <property type="protein sequence ID" value="KIK75729.1"/>
    <property type="molecule type" value="Genomic_DNA"/>
</dbReference>
<protein>
    <submittedName>
        <fullName evidence="2">Uncharacterized protein</fullName>
    </submittedName>
</protein>